<reference evidence="1" key="1">
    <citation type="submission" date="2021-01" db="EMBL/GenBank/DDBJ databases">
        <authorList>
            <consortium name="Genoscope - CEA"/>
            <person name="William W."/>
        </authorList>
    </citation>
    <scope>NUCLEOTIDE SEQUENCE</scope>
</reference>
<dbReference type="AlphaFoldDB" id="A0A8S1PF76"/>
<sequence>MSFYIHESVYEGNQPIEKEDDVTFIQGPESLVLDMKFSADQNQILLVIKEGFKLYDLLQDKLLIYEEDLKLGEIYSIDFFENQESQFVIALDQLIIIWDYNQRQVLKQFPMVSTPQQISFCDPFIIAGIKQQYQNIILVLNIRTNQAYRYLKIQSLNDQKIFANNKNLYNCILTYQNQNASYLLIDFLHYQTLQGINLKTMTIISDEQIIDNQKQSLSQQKQTESQFRINFSFVYIQTCITISDDSNLIAISPLVDNQRIFIFSISPQEQPKLKFQLYRGQTKKMLNLYFGPNEMFACISFQSNYNMTKNDGTIHLYYKLKEINDNENKDTQSLTRLYFKTYSNYNTYQKRNKMILLKINKEKLQVFSGYQFKFEEQLQLDSNLVKKVVEQENYIIWPKIDPY</sequence>
<proteinExistence type="predicted"/>
<organism evidence="1 2">
    <name type="scientific">Paramecium sonneborni</name>
    <dbReference type="NCBI Taxonomy" id="65129"/>
    <lineage>
        <taxon>Eukaryota</taxon>
        <taxon>Sar</taxon>
        <taxon>Alveolata</taxon>
        <taxon>Ciliophora</taxon>
        <taxon>Intramacronucleata</taxon>
        <taxon>Oligohymenophorea</taxon>
        <taxon>Peniculida</taxon>
        <taxon>Parameciidae</taxon>
        <taxon>Paramecium</taxon>
    </lineage>
</organism>
<comment type="caution">
    <text evidence="1">The sequence shown here is derived from an EMBL/GenBank/DDBJ whole genome shotgun (WGS) entry which is preliminary data.</text>
</comment>
<dbReference type="EMBL" id="CAJJDN010000077">
    <property type="protein sequence ID" value="CAD8101962.1"/>
    <property type="molecule type" value="Genomic_DNA"/>
</dbReference>
<gene>
    <name evidence="1" type="ORF">PSON_ATCC_30995.1.T0770015</name>
</gene>
<dbReference type="OrthoDB" id="291135at2759"/>
<evidence type="ECO:0000313" key="2">
    <source>
        <dbReference type="Proteomes" id="UP000692954"/>
    </source>
</evidence>
<name>A0A8S1PF76_9CILI</name>
<accession>A0A8S1PF76</accession>
<keyword evidence="2" id="KW-1185">Reference proteome</keyword>
<evidence type="ECO:0000313" key="1">
    <source>
        <dbReference type="EMBL" id="CAD8101962.1"/>
    </source>
</evidence>
<dbReference type="Proteomes" id="UP000692954">
    <property type="component" value="Unassembled WGS sequence"/>
</dbReference>
<evidence type="ECO:0008006" key="3">
    <source>
        <dbReference type="Google" id="ProtNLM"/>
    </source>
</evidence>
<protein>
    <recommendedName>
        <fullName evidence="3">WD40-repeat-containing domain</fullName>
    </recommendedName>
</protein>